<organism evidence="2 3">
    <name type="scientific">Dissophora globulifera</name>
    <dbReference type="NCBI Taxonomy" id="979702"/>
    <lineage>
        <taxon>Eukaryota</taxon>
        <taxon>Fungi</taxon>
        <taxon>Fungi incertae sedis</taxon>
        <taxon>Mucoromycota</taxon>
        <taxon>Mortierellomycotina</taxon>
        <taxon>Mortierellomycetes</taxon>
        <taxon>Mortierellales</taxon>
        <taxon>Mortierellaceae</taxon>
        <taxon>Dissophora</taxon>
    </lineage>
</organism>
<evidence type="ECO:0000256" key="1">
    <source>
        <dbReference type="SAM" id="MobiDB-lite"/>
    </source>
</evidence>
<dbReference type="Proteomes" id="UP000738325">
    <property type="component" value="Unassembled WGS sequence"/>
</dbReference>
<evidence type="ECO:0000313" key="3">
    <source>
        <dbReference type="Proteomes" id="UP000738325"/>
    </source>
</evidence>
<name>A0A9P6RA13_9FUNG</name>
<dbReference type="SUPFAM" id="SSF56112">
    <property type="entry name" value="Protein kinase-like (PK-like)"/>
    <property type="match status" value="1"/>
</dbReference>
<dbReference type="EMBL" id="JAAAIP010000635">
    <property type="protein sequence ID" value="KAG0314214.1"/>
    <property type="molecule type" value="Genomic_DNA"/>
</dbReference>
<accession>A0A9P6RA13</accession>
<dbReference type="OrthoDB" id="6513151at2759"/>
<dbReference type="AlphaFoldDB" id="A0A9P6RA13"/>
<proteinExistence type="predicted"/>
<gene>
    <name evidence="2" type="ORF">BGZ99_008293</name>
</gene>
<protein>
    <submittedName>
        <fullName evidence="2">Uncharacterized protein</fullName>
    </submittedName>
</protein>
<feature type="region of interest" description="Disordered" evidence="1">
    <location>
        <begin position="97"/>
        <end position="119"/>
    </location>
</feature>
<reference evidence="2" key="1">
    <citation type="journal article" date="2020" name="Fungal Divers.">
        <title>Resolving the Mortierellaceae phylogeny through synthesis of multi-gene phylogenetics and phylogenomics.</title>
        <authorList>
            <person name="Vandepol N."/>
            <person name="Liber J."/>
            <person name="Desiro A."/>
            <person name="Na H."/>
            <person name="Kennedy M."/>
            <person name="Barry K."/>
            <person name="Grigoriev I.V."/>
            <person name="Miller A.N."/>
            <person name="O'Donnell K."/>
            <person name="Stajich J.E."/>
            <person name="Bonito G."/>
        </authorList>
    </citation>
    <scope>NUCLEOTIDE SEQUENCE</scope>
    <source>
        <strain evidence="2">REB-010B</strain>
    </source>
</reference>
<sequence>MTLRRFPWKLAKRDTDPSFEMFANVSGAGKTRLLKLMPRESRPILSRMLEVNPSKRALMTEVLEDSWVKNIEACTLQTSCLYHPHHLGEGPFDIWNANPKPRFDQPGRPVEVDSDEEDENDIAIKPAAVLGASQMPVAPVH</sequence>
<comment type="caution">
    <text evidence="2">The sequence shown here is derived from an EMBL/GenBank/DDBJ whole genome shotgun (WGS) entry which is preliminary data.</text>
</comment>
<evidence type="ECO:0000313" key="2">
    <source>
        <dbReference type="EMBL" id="KAG0314214.1"/>
    </source>
</evidence>
<keyword evidence="3" id="KW-1185">Reference proteome</keyword>
<dbReference type="Gene3D" id="1.10.510.10">
    <property type="entry name" value="Transferase(Phosphotransferase) domain 1"/>
    <property type="match status" value="1"/>
</dbReference>
<dbReference type="InterPro" id="IPR011009">
    <property type="entry name" value="Kinase-like_dom_sf"/>
</dbReference>